<dbReference type="SUPFAM" id="SSF55298">
    <property type="entry name" value="YjgF-like"/>
    <property type="match status" value="1"/>
</dbReference>
<proteinExistence type="predicted"/>
<dbReference type="Proteomes" id="UP000248863">
    <property type="component" value="Unassembled WGS sequence"/>
</dbReference>
<reference evidence="1 2" key="1">
    <citation type="submission" date="2017-07" db="EMBL/GenBank/DDBJ databases">
        <title>Draft Genome Sequences of Select Purple Nonsulfur Bacteria.</title>
        <authorList>
            <person name="Lasarre B."/>
            <person name="Mckinlay J.B."/>
        </authorList>
    </citation>
    <scope>NUCLEOTIDE SEQUENCE [LARGE SCALE GENOMIC DNA]</scope>
    <source>
        <strain evidence="1 2">DSM 11907</strain>
    </source>
</reference>
<evidence type="ECO:0000313" key="2">
    <source>
        <dbReference type="Proteomes" id="UP000248863"/>
    </source>
</evidence>
<organism evidence="1 2">
    <name type="scientific">Rhodoplanes elegans</name>
    <dbReference type="NCBI Taxonomy" id="29408"/>
    <lineage>
        <taxon>Bacteria</taxon>
        <taxon>Pseudomonadati</taxon>
        <taxon>Pseudomonadota</taxon>
        <taxon>Alphaproteobacteria</taxon>
        <taxon>Hyphomicrobiales</taxon>
        <taxon>Nitrobacteraceae</taxon>
        <taxon>Rhodoplanes</taxon>
    </lineage>
</organism>
<dbReference type="Gene3D" id="3.30.1330.40">
    <property type="entry name" value="RutC-like"/>
    <property type="match status" value="1"/>
</dbReference>
<dbReference type="CDD" id="cd06150">
    <property type="entry name" value="YjgF_YER057c_UK114_like_2"/>
    <property type="match status" value="1"/>
</dbReference>
<dbReference type="InterPro" id="IPR035959">
    <property type="entry name" value="RutC-like_sf"/>
</dbReference>
<dbReference type="Pfam" id="PF01042">
    <property type="entry name" value="Ribonuc_L-PSP"/>
    <property type="match status" value="1"/>
</dbReference>
<dbReference type="RefSeq" id="WP_111359647.1">
    <property type="nucleotide sequence ID" value="NZ_NHSK01000163.1"/>
</dbReference>
<dbReference type="InterPro" id="IPR006175">
    <property type="entry name" value="YjgF/YER057c/UK114"/>
</dbReference>
<gene>
    <name evidence="1" type="ORF">CH338_24295</name>
</gene>
<name>A0A327K391_9BRAD</name>
<dbReference type="OrthoDB" id="9803101at2"/>
<dbReference type="PANTHER" id="PTHR47328">
    <property type="match status" value="1"/>
</dbReference>
<dbReference type="PANTHER" id="PTHR47328:SF1">
    <property type="entry name" value="RUTC FAMILY PROTEIN YOAB"/>
    <property type="match status" value="1"/>
</dbReference>
<dbReference type="AlphaFoldDB" id="A0A327K391"/>
<sequence>MTLQRLHVGPRMSAIVIHGDTVYLRGLTAEETAGQSLAAQTTEILAEVDRLLAEAGTDKSKLISATIWLSDIRTVDEMNAVWDAWVVPGATPVRACIEALLQGADLKIEIQVTAAK</sequence>
<accession>A0A327K391</accession>
<evidence type="ECO:0000313" key="1">
    <source>
        <dbReference type="EMBL" id="RAI32374.1"/>
    </source>
</evidence>
<dbReference type="InterPro" id="IPR035709">
    <property type="entry name" value="YoaB-like"/>
</dbReference>
<dbReference type="EMBL" id="NPEU01000430">
    <property type="protein sequence ID" value="RAI32374.1"/>
    <property type="molecule type" value="Genomic_DNA"/>
</dbReference>
<comment type="caution">
    <text evidence="1">The sequence shown here is derived from an EMBL/GenBank/DDBJ whole genome shotgun (WGS) entry which is preliminary data.</text>
</comment>
<keyword evidence="2" id="KW-1185">Reference proteome</keyword>
<evidence type="ECO:0008006" key="3">
    <source>
        <dbReference type="Google" id="ProtNLM"/>
    </source>
</evidence>
<protein>
    <recommendedName>
        <fullName evidence="3">RidA/YER057c/UK114 family protein</fullName>
    </recommendedName>
</protein>